<gene>
    <name evidence="2" type="ORF">FHS03_001531</name>
</gene>
<name>A0A7W5B9U2_9BURK</name>
<dbReference type="Gene3D" id="6.20.450.20">
    <property type="match status" value="1"/>
</dbReference>
<evidence type="ECO:0000313" key="2">
    <source>
        <dbReference type="EMBL" id="MBB3118500.1"/>
    </source>
</evidence>
<dbReference type="Proteomes" id="UP000541535">
    <property type="component" value="Unassembled WGS sequence"/>
</dbReference>
<dbReference type="AlphaFoldDB" id="A0A7W5B9U2"/>
<keyword evidence="3" id="KW-1185">Reference proteome</keyword>
<organism evidence="2 3">
    <name type="scientific">Pseudoduganella violacea</name>
    <dbReference type="NCBI Taxonomy" id="1715466"/>
    <lineage>
        <taxon>Bacteria</taxon>
        <taxon>Pseudomonadati</taxon>
        <taxon>Pseudomonadota</taxon>
        <taxon>Betaproteobacteria</taxon>
        <taxon>Burkholderiales</taxon>
        <taxon>Oxalobacteraceae</taxon>
        <taxon>Telluria group</taxon>
        <taxon>Pseudoduganella</taxon>
    </lineage>
</organism>
<evidence type="ECO:0000313" key="3">
    <source>
        <dbReference type="Proteomes" id="UP000541535"/>
    </source>
</evidence>
<sequence length="74" mass="8483">MLSDQPLPSDDDDDFLPPEDEAEYEAWFRAQVEAGIAEANDPNCEWIPHEVVKEDMARQRAELEALIAAQRKKK</sequence>
<comment type="caution">
    <text evidence="2">The sequence shown here is derived from an EMBL/GenBank/DDBJ whole genome shotgun (WGS) entry which is preliminary data.</text>
</comment>
<evidence type="ECO:0008006" key="4">
    <source>
        <dbReference type="Google" id="ProtNLM"/>
    </source>
</evidence>
<accession>A0A7W5B9U2</accession>
<feature type="region of interest" description="Disordered" evidence="1">
    <location>
        <begin position="1"/>
        <end position="20"/>
    </location>
</feature>
<dbReference type="EMBL" id="JACHXD010000003">
    <property type="protein sequence ID" value="MBB3118500.1"/>
    <property type="molecule type" value="Genomic_DNA"/>
</dbReference>
<feature type="compositionally biased region" description="Acidic residues" evidence="1">
    <location>
        <begin position="9"/>
        <end position="20"/>
    </location>
</feature>
<evidence type="ECO:0000256" key="1">
    <source>
        <dbReference type="SAM" id="MobiDB-lite"/>
    </source>
</evidence>
<dbReference type="RefSeq" id="WP_183440403.1">
    <property type="nucleotide sequence ID" value="NZ_JACHXD010000003.1"/>
</dbReference>
<reference evidence="2 3" key="1">
    <citation type="submission" date="2020-08" db="EMBL/GenBank/DDBJ databases">
        <title>Genomic Encyclopedia of Type Strains, Phase III (KMG-III): the genomes of soil and plant-associated and newly described type strains.</title>
        <authorList>
            <person name="Whitman W."/>
        </authorList>
    </citation>
    <scope>NUCLEOTIDE SEQUENCE [LARGE SCALE GENOMIC DNA]</scope>
    <source>
        <strain evidence="2 3">CECT 8897</strain>
    </source>
</reference>
<proteinExistence type="predicted"/>
<protein>
    <recommendedName>
        <fullName evidence="4">Stability determinant</fullName>
    </recommendedName>
</protein>